<evidence type="ECO:0000256" key="9">
    <source>
        <dbReference type="PIRSR" id="PIRSR602401-1"/>
    </source>
</evidence>
<dbReference type="InterPro" id="IPR001128">
    <property type="entry name" value="Cyt_P450"/>
</dbReference>
<organism evidence="12 13">
    <name type="scientific">Pleurodeles waltl</name>
    <name type="common">Iberian ribbed newt</name>
    <dbReference type="NCBI Taxonomy" id="8319"/>
    <lineage>
        <taxon>Eukaryota</taxon>
        <taxon>Metazoa</taxon>
        <taxon>Chordata</taxon>
        <taxon>Craniata</taxon>
        <taxon>Vertebrata</taxon>
        <taxon>Euteleostomi</taxon>
        <taxon>Amphibia</taxon>
        <taxon>Batrachia</taxon>
        <taxon>Caudata</taxon>
        <taxon>Salamandroidea</taxon>
        <taxon>Salamandridae</taxon>
        <taxon>Pleurodelinae</taxon>
        <taxon>Pleurodeles</taxon>
    </lineage>
</organism>
<dbReference type="GO" id="GO:0005506">
    <property type="term" value="F:iron ion binding"/>
    <property type="evidence" value="ECO:0007669"/>
    <property type="project" value="InterPro"/>
</dbReference>
<evidence type="ECO:0000256" key="4">
    <source>
        <dbReference type="ARBA" id="ARBA00022617"/>
    </source>
</evidence>
<keyword evidence="8 11" id="KW-0472">Membrane</keyword>
<dbReference type="FunFam" id="1.10.630.10:FF:000176">
    <property type="entry name" value="Uncharacterized protein"/>
    <property type="match status" value="1"/>
</dbReference>
<evidence type="ECO:0000313" key="13">
    <source>
        <dbReference type="Proteomes" id="UP001066276"/>
    </source>
</evidence>
<keyword evidence="5 9" id="KW-0479">Metal-binding</keyword>
<proteinExistence type="inferred from homology"/>
<keyword evidence="10" id="KW-0503">Monooxygenase</keyword>
<name>A0AAV7RAD5_PLEWA</name>
<dbReference type="PANTHER" id="PTHR24300:SF387">
    <property type="entry name" value="INACTIVE CYTOCHROME P450 2G1"/>
    <property type="match status" value="1"/>
</dbReference>
<dbReference type="PANTHER" id="PTHR24300">
    <property type="entry name" value="CYTOCHROME P450 508A4-RELATED"/>
    <property type="match status" value="1"/>
</dbReference>
<comment type="subcellular location">
    <subcellularLocation>
        <location evidence="2">Membrane</location>
    </subcellularLocation>
</comment>
<dbReference type="SUPFAM" id="SSF48264">
    <property type="entry name" value="Cytochrome P450"/>
    <property type="match status" value="1"/>
</dbReference>
<keyword evidence="11" id="KW-0812">Transmembrane</keyword>
<comment type="caution">
    <text evidence="12">The sequence shown here is derived from an EMBL/GenBank/DDBJ whole genome shotgun (WGS) entry which is preliminary data.</text>
</comment>
<dbReference type="PROSITE" id="PS00086">
    <property type="entry name" value="CYTOCHROME_P450"/>
    <property type="match status" value="1"/>
</dbReference>
<dbReference type="InterPro" id="IPR017972">
    <property type="entry name" value="Cyt_P450_CS"/>
</dbReference>
<evidence type="ECO:0000256" key="5">
    <source>
        <dbReference type="ARBA" id="ARBA00022723"/>
    </source>
</evidence>
<dbReference type="GO" id="GO:0006805">
    <property type="term" value="P:xenobiotic metabolic process"/>
    <property type="evidence" value="ECO:0007669"/>
    <property type="project" value="TreeGrafter"/>
</dbReference>
<feature type="binding site" description="axial binding residue" evidence="9">
    <location>
        <position position="298"/>
    </location>
    <ligand>
        <name>heme</name>
        <dbReference type="ChEBI" id="CHEBI:30413"/>
    </ligand>
    <ligandPart>
        <name>Fe</name>
        <dbReference type="ChEBI" id="CHEBI:18248"/>
    </ligandPart>
</feature>
<evidence type="ECO:0000256" key="3">
    <source>
        <dbReference type="ARBA" id="ARBA00010617"/>
    </source>
</evidence>
<dbReference type="EMBL" id="JANPWB010000009">
    <property type="protein sequence ID" value="KAJ1149063.1"/>
    <property type="molecule type" value="Genomic_DNA"/>
</dbReference>
<evidence type="ECO:0000256" key="2">
    <source>
        <dbReference type="ARBA" id="ARBA00004370"/>
    </source>
</evidence>
<keyword evidence="13" id="KW-1185">Reference proteome</keyword>
<dbReference type="InterPro" id="IPR002401">
    <property type="entry name" value="Cyt_P450_E_grp-I"/>
</dbReference>
<dbReference type="Pfam" id="PF00067">
    <property type="entry name" value="p450"/>
    <property type="match status" value="1"/>
</dbReference>
<dbReference type="GO" id="GO:0005737">
    <property type="term" value="C:cytoplasm"/>
    <property type="evidence" value="ECO:0007669"/>
    <property type="project" value="TreeGrafter"/>
</dbReference>
<keyword evidence="6 10" id="KW-0560">Oxidoreductase</keyword>
<feature type="transmembrane region" description="Helical" evidence="11">
    <location>
        <begin position="72"/>
        <end position="93"/>
    </location>
</feature>
<dbReference type="Gene3D" id="1.10.630.10">
    <property type="entry name" value="Cytochrome P450"/>
    <property type="match status" value="1"/>
</dbReference>
<evidence type="ECO:0000256" key="11">
    <source>
        <dbReference type="SAM" id="Phobius"/>
    </source>
</evidence>
<evidence type="ECO:0000256" key="10">
    <source>
        <dbReference type="RuleBase" id="RU000461"/>
    </source>
</evidence>
<protein>
    <submittedName>
        <fullName evidence="12">Uncharacterized protein</fullName>
    </submittedName>
</protein>
<evidence type="ECO:0000256" key="7">
    <source>
        <dbReference type="ARBA" id="ARBA00023004"/>
    </source>
</evidence>
<keyword evidence="4 9" id="KW-0349">Heme</keyword>
<dbReference type="GO" id="GO:0020037">
    <property type="term" value="F:heme binding"/>
    <property type="evidence" value="ECO:0007669"/>
    <property type="project" value="InterPro"/>
</dbReference>
<dbReference type="PRINTS" id="PR00385">
    <property type="entry name" value="P450"/>
</dbReference>
<evidence type="ECO:0000256" key="6">
    <source>
        <dbReference type="ARBA" id="ARBA00023002"/>
    </source>
</evidence>
<feature type="transmembrane region" description="Helical" evidence="11">
    <location>
        <begin position="32"/>
        <end position="52"/>
    </location>
</feature>
<dbReference type="GO" id="GO:0016712">
    <property type="term" value="F:oxidoreductase activity, acting on paired donors, with incorporation or reduction of molecular oxygen, reduced flavin or flavoprotein as one donor, and incorporation of one atom of oxygen"/>
    <property type="evidence" value="ECO:0007669"/>
    <property type="project" value="InterPro"/>
</dbReference>
<dbReference type="PRINTS" id="PR01686">
    <property type="entry name" value="EP450ICYP2D"/>
</dbReference>
<dbReference type="GO" id="GO:0016020">
    <property type="term" value="C:membrane"/>
    <property type="evidence" value="ECO:0007669"/>
    <property type="project" value="UniProtKB-SubCell"/>
</dbReference>
<dbReference type="PRINTS" id="PR00463">
    <property type="entry name" value="EP450I"/>
</dbReference>
<dbReference type="InterPro" id="IPR036396">
    <property type="entry name" value="Cyt_P450_sf"/>
</dbReference>
<keyword evidence="7 9" id="KW-0408">Iron</keyword>
<dbReference type="AlphaFoldDB" id="A0AAV7RAD5"/>
<evidence type="ECO:0000256" key="8">
    <source>
        <dbReference type="ARBA" id="ARBA00023136"/>
    </source>
</evidence>
<comment type="cofactor">
    <cofactor evidence="1 9">
        <name>heme</name>
        <dbReference type="ChEBI" id="CHEBI:30413"/>
    </cofactor>
</comment>
<dbReference type="GO" id="GO:0006082">
    <property type="term" value="P:organic acid metabolic process"/>
    <property type="evidence" value="ECO:0007669"/>
    <property type="project" value="TreeGrafter"/>
</dbReference>
<dbReference type="InterPro" id="IPR008069">
    <property type="entry name" value="Cyt_P450_E_grp-I_CYP2D-like"/>
</dbReference>
<dbReference type="InterPro" id="IPR050182">
    <property type="entry name" value="Cytochrome_P450_fam2"/>
</dbReference>
<keyword evidence="11" id="KW-1133">Transmembrane helix</keyword>
<sequence length="353" mass="40633">MGKSTIEDKIIEECDCLIQRFESYKGQQFDNIMIMNASVANIIVAIVFGHRFNYNDPIFLRLMSLINESLRLLAAPIVLLYNAFPFIGFLPGAHRRVMENVKEMDAFITESFVEHLEKLNANDQRSLIDTFLVRQKEEKSNPDTYFHDKNLKCVVRNLFTAGMETTSTSLRWGMLLMMKYPDIQRKVQEEIERVLGSAQARYEHRMRMPYTNAVIHEIQRFANILPMSIPHETATDVTFKGYFIPKGTAITVLLSSVLQDEAHFEKPNEFYPQHFLDSEGKFLKKEAFMPFSAGRRICAGETLARMELFIFFTSLLQKFTFRLPPGVTDVDVTPAEGFTLMPNPHMICAVARS</sequence>
<comment type="similarity">
    <text evidence="3 10">Belongs to the cytochrome P450 family.</text>
</comment>
<evidence type="ECO:0000313" key="12">
    <source>
        <dbReference type="EMBL" id="KAJ1149063.1"/>
    </source>
</evidence>
<evidence type="ECO:0000256" key="1">
    <source>
        <dbReference type="ARBA" id="ARBA00001971"/>
    </source>
</evidence>
<gene>
    <name evidence="12" type="ORF">NDU88_001881</name>
</gene>
<reference evidence="12" key="1">
    <citation type="journal article" date="2022" name="bioRxiv">
        <title>Sequencing and chromosome-scale assembly of the giantPleurodeles waltlgenome.</title>
        <authorList>
            <person name="Brown T."/>
            <person name="Elewa A."/>
            <person name="Iarovenko S."/>
            <person name="Subramanian E."/>
            <person name="Araus A.J."/>
            <person name="Petzold A."/>
            <person name="Susuki M."/>
            <person name="Suzuki K.-i.T."/>
            <person name="Hayashi T."/>
            <person name="Toyoda A."/>
            <person name="Oliveira C."/>
            <person name="Osipova E."/>
            <person name="Leigh N.D."/>
            <person name="Simon A."/>
            <person name="Yun M.H."/>
        </authorList>
    </citation>
    <scope>NUCLEOTIDE SEQUENCE</scope>
    <source>
        <strain evidence="12">20211129_DDA</strain>
        <tissue evidence="12">Liver</tissue>
    </source>
</reference>
<accession>A0AAV7RAD5</accession>
<dbReference type="Proteomes" id="UP001066276">
    <property type="component" value="Chromosome 5"/>
</dbReference>